<comment type="caution">
    <text evidence="2">The sequence shown here is derived from an EMBL/GenBank/DDBJ whole genome shotgun (WGS) entry which is preliminary data.</text>
</comment>
<dbReference type="InterPro" id="IPR020186">
    <property type="entry name" value="Meiosis-expressed_gene_1"/>
</dbReference>
<protein>
    <submittedName>
        <fullName evidence="2">Uncharacterized protein</fullName>
    </submittedName>
</protein>
<dbReference type="PANTHER" id="PTHR17008">
    <property type="entry name" value="MEIOSIS-EXPRESSED GENE 1 PROTEIN"/>
    <property type="match status" value="1"/>
</dbReference>
<proteinExistence type="inferred from homology"/>
<dbReference type="EMBL" id="JARBDR010000918">
    <property type="protein sequence ID" value="KAJ8302072.1"/>
    <property type="molecule type" value="Genomic_DNA"/>
</dbReference>
<dbReference type="PANTHER" id="PTHR17008:SF1">
    <property type="entry name" value="MEIOSIS EXPRESSED GENE 1 PROTEIN HOMOLOG"/>
    <property type="match status" value="1"/>
</dbReference>
<dbReference type="Pfam" id="PF15163">
    <property type="entry name" value="Meiosis_expr"/>
    <property type="match status" value="1"/>
</dbReference>
<name>A0ABQ9EDU3_TEGGR</name>
<dbReference type="Proteomes" id="UP001217089">
    <property type="component" value="Unassembled WGS sequence"/>
</dbReference>
<evidence type="ECO:0000313" key="3">
    <source>
        <dbReference type="Proteomes" id="UP001217089"/>
    </source>
</evidence>
<comment type="similarity">
    <text evidence="1">Belongs to the MEIG1 family.</text>
</comment>
<accession>A0ABQ9EDU3</accession>
<reference evidence="2 3" key="1">
    <citation type="submission" date="2022-12" db="EMBL/GenBank/DDBJ databases">
        <title>Chromosome-level genome of Tegillarca granosa.</title>
        <authorList>
            <person name="Kim J."/>
        </authorList>
    </citation>
    <scope>NUCLEOTIDE SEQUENCE [LARGE SCALE GENOMIC DNA]</scope>
    <source>
        <strain evidence="2">Teg-2019</strain>
        <tissue evidence="2">Adductor muscle</tissue>
    </source>
</reference>
<keyword evidence="3" id="KW-1185">Reference proteome</keyword>
<evidence type="ECO:0000256" key="1">
    <source>
        <dbReference type="ARBA" id="ARBA00008514"/>
    </source>
</evidence>
<sequence>MAATVAQPTHMTRAKHWNEEVENAYRFQLAGWRDQVEYTGHKGEVTTWPNGLIKKLMRKSDECWYYFNKTRECADKDINKCKLYTY</sequence>
<gene>
    <name evidence="2" type="ORF">KUTeg_021059</name>
</gene>
<evidence type="ECO:0000313" key="2">
    <source>
        <dbReference type="EMBL" id="KAJ8302072.1"/>
    </source>
</evidence>
<organism evidence="2 3">
    <name type="scientific">Tegillarca granosa</name>
    <name type="common">Malaysian cockle</name>
    <name type="synonym">Anadara granosa</name>
    <dbReference type="NCBI Taxonomy" id="220873"/>
    <lineage>
        <taxon>Eukaryota</taxon>
        <taxon>Metazoa</taxon>
        <taxon>Spiralia</taxon>
        <taxon>Lophotrochozoa</taxon>
        <taxon>Mollusca</taxon>
        <taxon>Bivalvia</taxon>
        <taxon>Autobranchia</taxon>
        <taxon>Pteriomorphia</taxon>
        <taxon>Arcoida</taxon>
        <taxon>Arcoidea</taxon>
        <taxon>Arcidae</taxon>
        <taxon>Tegillarca</taxon>
    </lineage>
</organism>